<organism evidence="1">
    <name type="scientific">Rhizophora mucronata</name>
    <name type="common">Asiatic mangrove</name>
    <dbReference type="NCBI Taxonomy" id="61149"/>
    <lineage>
        <taxon>Eukaryota</taxon>
        <taxon>Viridiplantae</taxon>
        <taxon>Streptophyta</taxon>
        <taxon>Embryophyta</taxon>
        <taxon>Tracheophyta</taxon>
        <taxon>Spermatophyta</taxon>
        <taxon>Magnoliopsida</taxon>
        <taxon>eudicotyledons</taxon>
        <taxon>Gunneridae</taxon>
        <taxon>Pentapetalae</taxon>
        <taxon>rosids</taxon>
        <taxon>fabids</taxon>
        <taxon>Malpighiales</taxon>
        <taxon>Rhizophoraceae</taxon>
        <taxon>Rhizophora</taxon>
    </lineage>
</organism>
<sequence length="19" mass="2186">MEFEVVKECESTVQEKALS</sequence>
<protein>
    <submittedName>
        <fullName evidence="1">Uncharacterized protein</fullName>
    </submittedName>
</protein>
<dbReference type="EMBL" id="GGEC01068560">
    <property type="protein sequence ID" value="MBX49044.1"/>
    <property type="molecule type" value="Transcribed_RNA"/>
</dbReference>
<dbReference type="AlphaFoldDB" id="A0A2P2P2R8"/>
<reference evidence="1" key="1">
    <citation type="submission" date="2018-02" db="EMBL/GenBank/DDBJ databases">
        <title>Rhizophora mucronata_Transcriptome.</title>
        <authorList>
            <person name="Meera S.P."/>
            <person name="Sreeshan A."/>
            <person name="Augustine A."/>
        </authorList>
    </citation>
    <scope>NUCLEOTIDE SEQUENCE</scope>
    <source>
        <tissue evidence="1">Leaf</tissue>
    </source>
</reference>
<name>A0A2P2P2R8_RHIMU</name>
<accession>A0A2P2P2R8</accession>
<proteinExistence type="predicted"/>
<evidence type="ECO:0000313" key="1">
    <source>
        <dbReference type="EMBL" id="MBX49044.1"/>
    </source>
</evidence>